<name>A0A3P7R7L5_CYLGO</name>
<dbReference type="AlphaFoldDB" id="A0A3P7R7L5"/>
<evidence type="ECO:0000313" key="1">
    <source>
        <dbReference type="EMBL" id="VDN36949.1"/>
    </source>
</evidence>
<dbReference type="EMBL" id="UYRV01130532">
    <property type="protein sequence ID" value="VDN36949.1"/>
    <property type="molecule type" value="Genomic_DNA"/>
</dbReference>
<sequence>MAELPEEEVAPTATCNEVNDTTTTPVHISESSSRRSSFVWSTLRSKSRIFGSKKRDSTSTPLSVSTMGYLARKSVIVPQPRFLSAQWVGFYYDDHIAQSASFTILEPAADEEGGVTPSGRPLRRCSASSSSVHKRVSSALKKGFGCEFGFWRNFRYYSTLVDPKNEHREFC</sequence>
<organism evidence="1 2">
    <name type="scientific">Cylicostephanus goldi</name>
    <name type="common">Nematode worm</name>
    <dbReference type="NCBI Taxonomy" id="71465"/>
    <lineage>
        <taxon>Eukaryota</taxon>
        <taxon>Metazoa</taxon>
        <taxon>Ecdysozoa</taxon>
        <taxon>Nematoda</taxon>
        <taxon>Chromadorea</taxon>
        <taxon>Rhabditida</taxon>
        <taxon>Rhabditina</taxon>
        <taxon>Rhabditomorpha</taxon>
        <taxon>Strongyloidea</taxon>
        <taxon>Strongylidae</taxon>
        <taxon>Cylicostephanus</taxon>
    </lineage>
</organism>
<keyword evidence="2" id="KW-1185">Reference proteome</keyword>
<accession>A0A3P7R7L5</accession>
<reference evidence="1 2" key="1">
    <citation type="submission" date="2018-11" db="EMBL/GenBank/DDBJ databases">
        <authorList>
            <consortium name="Pathogen Informatics"/>
        </authorList>
    </citation>
    <scope>NUCLEOTIDE SEQUENCE [LARGE SCALE GENOMIC DNA]</scope>
</reference>
<gene>
    <name evidence="1" type="ORF">CGOC_LOCUS13345</name>
</gene>
<evidence type="ECO:0000313" key="2">
    <source>
        <dbReference type="Proteomes" id="UP000271889"/>
    </source>
</evidence>
<protein>
    <submittedName>
        <fullName evidence="1">Uncharacterized protein</fullName>
    </submittedName>
</protein>
<dbReference type="Proteomes" id="UP000271889">
    <property type="component" value="Unassembled WGS sequence"/>
</dbReference>
<proteinExistence type="predicted"/>
<dbReference type="OrthoDB" id="5861630at2759"/>